<proteinExistence type="predicted"/>
<dbReference type="Proteomes" id="UP001153678">
    <property type="component" value="Unassembled WGS sequence"/>
</dbReference>
<reference evidence="2" key="1">
    <citation type="submission" date="2022-08" db="EMBL/GenBank/DDBJ databases">
        <authorList>
            <person name="Kallberg Y."/>
            <person name="Tangrot J."/>
            <person name="Rosling A."/>
        </authorList>
    </citation>
    <scope>NUCLEOTIDE SEQUENCE</scope>
    <source>
        <strain evidence="2">Wild A</strain>
    </source>
</reference>
<dbReference type="AlphaFoldDB" id="A0A9W4X1T9"/>
<feature type="region of interest" description="Disordered" evidence="1">
    <location>
        <begin position="1"/>
        <end position="23"/>
    </location>
</feature>
<evidence type="ECO:0000313" key="3">
    <source>
        <dbReference type="Proteomes" id="UP001153678"/>
    </source>
</evidence>
<comment type="caution">
    <text evidence="2">The sequence shown here is derived from an EMBL/GenBank/DDBJ whole genome shotgun (WGS) entry which is preliminary data.</text>
</comment>
<accession>A0A9W4X1T9</accession>
<organism evidence="2 3">
    <name type="scientific">Funneliformis geosporum</name>
    <dbReference type="NCBI Taxonomy" id="1117311"/>
    <lineage>
        <taxon>Eukaryota</taxon>
        <taxon>Fungi</taxon>
        <taxon>Fungi incertae sedis</taxon>
        <taxon>Mucoromycota</taxon>
        <taxon>Glomeromycotina</taxon>
        <taxon>Glomeromycetes</taxon>
        <taxon>Glomerales</taxon>
        <taxon>Glomeraceae</taxon>
        <taxon>Funneliformis</taxon>
    </lineage>
</organism>
<feature type="compositionally biased region" description="Basic and acidic residues" evidence="1">
    <location>
        <begin position="29"/>
        <end position="42"/>
    </location>
</feature>
<keyword evidence="3" id="KW-1185">Reference proteome</keyword>
<dbReference type="OrthoDB" id="10540632at2759"/>
<gene>
    <name evidence="2" type="ORF">FWILDA_LOCUS17285</name>
</gene>
<dbReference type="EMBL" id="CAMKVN010013138">
    <property type="protein sequence ID" value="CAI2195855.1"/>
    <property type="molecule type" value="Genomic_DNA"/>
</dbReference>
<feature type="compositionally biased region" description="Basic and acidic residues" evidence="1">
    <location>
        <begin position="8"/>
        <end position="23"/>
    </location>
</feature>
<name>A0A9W4X1T9_9GLOM</name>
<feature type="region of interest" description="Disordered" evidence="1">
    <location>
        <begin position="29"/>
        <end position="48"/>
    </location>
</feature>
<sequence length="48" mass="5819">QELTNKLTEQEEILKQRPDITNEKYQELLNNQEKHQEEELKPENLPTD</sequence>
<feature type="non-terminal residue" evidence="2">
    <location>
        <position position="1"/>
    </location>
</feature>
<protein>
    <submittedName>
        <fullName evidence="2">3784_t:CDS:1</fullName>
    </submittedName>
</protein>
<evidence type="ECO:0000313" key="2">
    <source>
        <dbReference type="EMBL" id="CAI2195855.1"/>
    </source>
</evidence>
<evidence type="ECO:0000256" key="1">
    <source>
        <dbReference type="SAM" id="MobiDB-lite"/>
    </source>
</evidence>